<dbReference type="Pfam" id="PF01593">
    <property type="entry name" value="Amino_oxidase"/>
    <property type="match status" value="1"/>
</dbReference>
<dbReference type="KEGG" id="hsw:Hsw_1154"/>
<dbReference type="PANTHER" id="PTHR43734">
    <property type="entry name" value="PHYTOENE DESATURASE"/>
    <property type="match status" value="1"/>
</dbReference>
<evidence type="ECO:0000259" key="7">
    <source>
        <dbReference type="Pfam" id="PF01593"/>
    </source>
</evidence>
<dbReference type="InterPro" id="IPR014105">
    <property type="entry name" value="Carotenoid/retinoid_OxRdtase"/>
</dbReference>
<dbReference type="eggNOG" id="COG1233">
    <property type="taxonomic scope" value="Bacteria"/>
</dbReference>
<dbReference type="PANTHER" id="PTHR43734:SF1">
    <property type="entry name" value="PHYTOENE DESATURASE"/>
    <property type="match status" value="1"/>
</dbReference>
<evidence type="ECO:0000256" key="6">
    <source>
        <dbReference type="SAM" id="MobiDB-lite"/>
    </source>
</evidence>
<keyword evidence="9" id="KW-1185">Reference proteome</keyword>
<dbReference type="InterPro" id="IPR036188">
    <property type="entry name" value="FAD/NAD-bd_sf"/>
</dbReference>
<feature type="region of interest" description="Disordered" evidence="6">
    <location>
        <begin position="487"/>
        <end position="514"/>
    </location>
</feature>
<protein>
    <submittedName>
        <fullName evidence="8">Phytoene desaturase</fullName>
    </submittedName>
</protein>
<evidence type="ECO:0000256" key="1">
    <source>
        <dbReference type="ARBA" id="ARBA00004829"/>
    </source>
</evidence>
<dbReference type="SUPFAM" id="SSF51905">
    <property type="entry name" value="FAD/NAD(P)-binding domain"/>
    <property type="match status" value="1"/>
</dbReference>
<dbReference type="Proteomes" id="UP000019423">
    <property type="component" value="Chromosome"/>
</dbReference>
<evidence type="ECO:0000313" key="9">
    <source>
        <dbReference type="Proteomes" id="UP000019423"/>
    </source>
</evidence>
<keyword evidence="4 5" id="KW-0560">Oxidoreductase</keyword>
<evidence type="ECO:0000313" key="8">
    <source>
        <dbReference type="EMBL" id="AHJ96749.1"/>
    </source>
</evidence>
<dbReference type="NCBIfam" id="TIGR02734">
    <property type="entry name" value="crtI_fam"/>
    <property type="match status" value="1"/>
</dbReference>
<dbReference type="HOGENOM" id="CLU_019722_2_1_10"/>
<sequence>MIKHVIVIGAGFAGLSAATSLAQRGYRVTILEKNEGPGGRARVFRQQGFTFDMGPSWYWMPDIFEQYFARFGRKVSDYYDLVRLDPSYQVIFKGPEAVDIPAAMEELRQLFERYEPGSGARLDEFLRQAAYKYKVGIGKFVHMPGRSLLEFMDPRLVVDAVRLDLLQSMHQHVRKFFKDPRLLELVEFPILFLGATSENTPALYSLMNYADLALGTWYPMGGMHKIVEGMVQLAQERGVTLEYNVPVQQIVVENGQATGVQTASGFRPADVVVAGADYHHAEQDLLAPEWRQYDEKYWDKRTMAPSSLLFYVGVNKRLPKLRHHNLFFDEDFSLHAQEIYEDPKWPSRPLFYVSAPSQTDPSVAPEGCENLFLLIPVAPDLADPEETRERYYHLIMERLERHCGTSIRDAVVYKRSYAHRDFVQDYHSYKGNAYGLANTLRQTAILKPSLKSKKVSNLYFTGQLTVPGPGVPPSLISGQVVAKEIEKEHPGALQTERSSSSSALHDPALSKKNV</sequence>
<dbReference type="RefSeq" id="WP_231501364.1">
    <property type="nucleotide sequence ID" value="NZ_CP007145.1"/>
</dbReference>
<dbReference type="STRING" id="1227739.Hsw_1154"/>
<reference evidence="8 9" key="1">
    <citation type="submission" date="2014-01" db="EMBL/GenBank/DDBJ databases">
        <title>Complete genome sequence of ionizing-radiation resistance bacterium Hymenobacter swuensis DY53.</title>
        <authorList>
            <person name="Jung J.-H."/>
            <person name="Jeong S.-W."/>
            <person name="Joe M.-H."/>
            <person name="Cho y.-j."/>
            <person name="Kim M.-K."/>
            <person name="Lim S.-Y."/>
        </authorList>
    </citation>
    <scope>NUCLEOTIDE SEQUENCE [LARGE SCALE GENOMIC DNA]</scope>
    <source>
        <strain evidence="8 9">DY53</strain>
    </source>
</reference>
<dbReference type="GO" id="GO:0016117">
    <property type="term" value="P:carotenoid biosynthetic process"/>
    <property type="evidence" value="ECO:0007669"/>
    <property type="project" value="UniProtKB-KW"/>
</dbReference>
<evidence type="ECO:0000256" key="2">
    <source>
        <dbReference type="ARBA" id="ARBA00006046"/>
    </source>
</evidence>
<proteinExistence type="inferred from homology"/>
<dbReference type="PATRIC" id="fig|1227739.3.peg.1396"/>
<evidence type="ECO:0000256" key="4">
    <source>
        <dbReference type="ARBA" id="ARBA00023002"/>
    </source>
</evidence>
<accession>W8EU92</accession>
<keyword evidence="3 5" id="KW-0125">Carotenoid biosynthesis</keyword>
<organism evidence="8 9">
    <name type="scientific">Hymenobacter swuensis DY53</name>
    <dbReference type="NCBI Taxonomy" id="1227739"/>
    <lineage>
        <taxon>Bacteria</taxon>
        <taxon>Pseudomonadati</taxon>
        <taxon>Bacteroidota</taxon>
        <taxon>Cytophagia</taxon>
        <taxon>Cytophagales</taxon>
        <taxon>Hymenobacteraceae</taxon>
        <taxon>Hymenobacter</taxon>
    </lineage>
</organism>
<dbReference type="EMBL" id="CP007145">
    <property type="protein sequence ID" value="AHJ96749.1"/>
    <property type="molecule type" value="Genomic_DNA"/>
</dbReference>
<dbReference type="GO" id="GO:0016491">
    <property type="term" value="F:oxidoreductase activity"/>
    <property type="evidence" value="ECO:0007669"/>
    <property type="project" value="UniProtKB-KW"/>
</dbReference>
<name>W8EU92_9BACT</name>
<evidence type="ECO:0000256" key="5">
    <source>
        <dbReference type="RuleBase" id="RU362075"/>
    </source>
</evidence>
<evidence type="ECO:0000256" key="3">
    <source>
        <dbReference type="ARBA" id="ARBA00022746"/>
    </source>
</evidence>
<comment type="similarity">
    <text evidence="2 5">Belongs to the carotenoid/retinoid oxidoreductase family.</text>
</comment>
<dbReference type="Gene3D" id="3.50.50.60">
    <property type="entry name" value="FAD/NAD(P)-binding domain"/>
    <property type="match status" value="2"/>
</dbReference>
<dbReference type="InterPro" id="IPR002937">
    <property type="entry name" value="Amino_oxidase"/>
</dbReference>
<dbReference type="AlphaFoldDB" id="W8EU92"/>
<gene>
    <name evidence="8" type="ORF">Hsw_1154</name>
</gene>
<comment type="pathway">
    <text evidence="1 5">Carotenoid biosynthesis.</text>
</comment>
<feature type="domain" description="Amine oxidase" evidence="7">
    <location>
        <begin position="12"/>
        <end position="485"/>
    </location>
</feature>